<sequence>MNKRSPASPVCVLGLCLLLNACAASLPAVDSGVAAPTAWQYAERDAAQLNNQRWWTQFGSPQLNRLIEQARRDSFDVAAAVARVRQAQAKAVIAGAPLLPEVKFNLSTSHQRLLRGQGGPDLDATQSNDTVNSFGANLSASYEVDFWGGRAAARDSALHSLRASASDQATVELTLLSNVADRYAQTLAARQREQIAELNLANARNVLELVQTRYDAGSATALELAQQQSLVASQQRQLPLIQQLAQESRITLAALLGQPVQALDLGTEPFQALTWPRIGPGVPSQLLSRRPDLAKAEAELAAAQADVRVARAAMLPAVTLGATFGSDAGKAVEILRSPYYTLTGGLVAPIFNNGRLTAERDKARARQDELLQTYRGAIINGFADVEKALSNITRLDQQRQWQTQELQAAQNALRIAESRYQAGAEDWLSVLDSQRTLYTAQDLNVQLRLSRLQASIALYKALGGGWESDIR</sequence>
<dbReference type="SUPFAM" id="SSF56954">
    <property type="entry name" value="Outer membrane efflux proteins (OEP)"/>
    <property type="match status" value="1"/>
</dbReference>
<proteinExistence type="inferred from homology"/>
<dbReference type="InterPro" id="IPR003423">
    <property type="entry name" value="OMP_efflux"/>
</dbReference>
<dbReference type="InterPro" id="IPR010131">
    <property type="entry name" value="MdtP/NodT-like"/>
</dbReference>
<evidence type="ECO:0000256" key="1">
    <source>
        <dbReference type="ARBA" id="ARBA00007613"/>
    </source>
</evidence>
<dbReference type="Gene3D" id="1.20.1600.10">
    <property type="entry name" value="Outer membrane efflux proteins (OEP)"/>
    <property type="match status" value="1"/>
</dbReference>
<protein>
    <submittedName>
        <fullName evidence="9">Efflux transporter outer membrane subunit</fullName>
    </submittedName>
</protein>
<organism evidence="9 10">
    <name type="scientific">Pseudomonas veronii</name>
    <dbReference type="NCBI Taxonomy" id="76761"/>
    <lineage>
        <taxon>Bacteria</taxon>
        <taxon>Pseudomonadati</taxon>
        <taxon>Pseudomonadota</taxon>
        <taxon>Gammaproteobacteria</taxon>
        <taxon>Pseudomonadales</taxon>
        <taxon>Pseudomonadaceae</taxon>
        <taxon>Pseudomonas</taxon>
    </lineage>
</organism>
<dbReference type="NCBIfam" id="TIGR01845">
    <property type="entry name" value="outer_NodT"/>
    <property type="match status" value="1"/>
</dbReference>
<name>A0ABS0VQH2_PSEVE</name>
<evidence type="ECO:0000313" key="9">
    <source>
        <dbReference type="EMBL" id="MBI6653790.1"/>
    </source>
</evidence>
<dbReference type="EMBL" id="JAEILD010000259">
    <property type="protein sequence ID" value="MBI6653790.1"/>
    <property type="molecule type" value="Genomic_DNA"/>
</dbReference>
<evidence type="ECO:0000256" key="6">
    <source>
        <dbReference type="ARBA" id="ARBA00023237"/>
    </source>
</evidence>
<evidence type="ECO:0000256" key="2">
    <source>
        <dbReference type="ARBA" id="ARBA00022452"/>
    </source>
</evidence>
<comment type="subcellular location">
    <subcellularLocation>
        <location evidence="8">Cell outer membrane</location>
        <topology evidence="8">Lipid-anchor</topology>
    </subcellularLocation>
</comment>
<evidence type="ECO:0000313" key="10">
    <source>
        <dbReference type="Proteomes" id="UP000614123"/>
    </source>
</evidence>
<gene>
    <name evidence="9" type="ORF">YA0849_33205</name>
</gene>
<evidence type="ECO:0000256" key="7">
    <source>
        <dbReference type="ARBA" id="ARBA00023288"/>
    </source>
</evidence>
<evidence type="ECO:0000256" key="5">
    <source>
        <dbReference type="ARBA" id="ARBA00023139"/>
    </source>
</evidence>
<keyword evidence="10" id="KW-1185">Reference proteome</keyword>
<keyword evidence="7 8" id="KW-0449">Lipoprotein</keyword>
<keyword evidence="5 8" id="KW-0564">Palmitate</keyword>
<reference evidence="9 10" key="1">
    <citation type="submission" date="2020-12" db="EMBL/GenBank/DDBJ databases">
        <title>Comparative genomic insights into the epidemiology and virulence of plant pathogenic Pseudomonads from Turkey.</title>
        <authorList>
            <person name="Dillon M."/>
            <person name="Ruiz-Bedoya T."/>
            <person name="Bendalovic-Torma C."/>
            <person name="Guttman K.M."/>
            <person name="Kwak H."/>
            <person name="Middleton M.A."/>
            <person name="Wang P.W."/>
            <person name="Horuz S."/>
            <person name="Aysan Y."/>
            <person name="Guttman D.S."/>
        </authorList>
    </citation>
    <scope>NUCLEOTIDE SEQUENCE [LARGE SCALE GENOMIC DNA]</scope>
    <source>
        <strain evidence="9 10">S4_EA_3a</strain>
    </source>
</reference>
<accession>A0ABS0VQH2</accession>
<dbReference type="Gene3D" id="2.20.200.10">
    <property type="entry name" value="Outer membrane efflux proteins (OEP)"/>
    <property type="match status" value="1"/>
</dbReference>
<feature type="signal peptide" evidence="8">
    <location>
        <begin position="1"/>
        <end position="23"/>
    </location>
</feature>
<comment type="caution">
    <text evidence="9">The sequence shown here is derived from an EMBL/GenBank/DDBJ whole genome shotgun (WGS) entry which is preliminary data.</text>
</comment>
<comment type="similarity">
    <text evidence="1 8">Belongs to the outer membrane factor (OMF) (TC 1.B.17) family.</text>
</comment>
<dbReference type="PANTHER" id="PTHR30203">
    <property type="entry name" value="OUTER MEMBRANE CATION EFFLUX PROTEIN"/>
    <property type="match status" value="1"/>
</dbReference>
<dbReference type="Pfam" id="PF02321">
    <property type="entry name" value="OEP"/>
    <property type="match status" value="2"/>
</dbReference>
<evidence type="ECO:0000256" key="8">
    <source>
        <dbReference type="RuleBase" id="RU362097"/>
    </source>
</evidence>
<dbReference type="Proteomes" id="UP000614123">
    <property type="component" value="Unassembled WGS sequence"/>
</dbReference>
<keyword evidence="3 8" id="KW-0812">Transmembrane</keyword>
<keyword evidence="6" id="KW-0998">Cell outer membrane</keyword>
<keyword evidence="2 8" id="KW-1134">Transmembrane beta strand</keyword>
<dbReference type="RefSeq" id="WP_198718260.1">
    <property type="nucleotide sequence ID" value="NZ_JAEILD010000259.1"/>
</dbReference>
<keyword evidence="4 8" id="KW-0472">Membrane</keyword>
<evidence type="ECO:0000256" key="3">
    <source>
        <dbReference type="ARBA" id="ARBA00022692"/>
    </source>
</evidence>
<dbReference type="PANTHER" id="PTHR30203:SF33">
    <property type="entry name" value="BLR4455 PROTEIN"/>
    <property type="match status" value="1"/>
</dbReference>
<evidence type="ECO:0000256" key="4">
    <source>
        <dbReference type="ARBA" id="ARBA00023136"/>
    </source>
</evidence>
<keyword evidence="8" id="KW-0732">Signal</keyword>
<feature type="chain" id="PRO_5044960448" evidence="8">
    <location>
        <begin position="24"/>
        <end position="471"/>
    </location>
</feature>